<evidence type="ECO:0000259" key="1">
    <source>
        <dbReference type="PROSITE" id="PS50206"/>
    </source>
</evidence>
<name>A0A9X4MEN6_9BACT</name>
<evidence type="ECO:0000313" key="3">
    <source>
        <dbReference type="Proteomes" id="UP001154240"/>
    </source>
</evidence>
<dbReference type="InterPro" id="IPR036873">
    <property type="entry name" value="Rhodanese-like_dom_sf"/>
</dbReference>
<dbReference type="EMBL" id="JAPHEH010000001">
    <property type="protein sequence ID" value="MDG4475317.1"/>
    <property type="molecule type" value="Genomic_DNA"/>
</dbReference>
<dbReference type="GO" id="GO:0006749">
    <property type="term" value="P:glutathione metabolic process"/>
    <property type="evidence" value="ECO:0007669"/>
    <property type="project" value="InterPro"/>
</dbReference>
<dbReference type="InterPro" id="IPR044528">
    <property type="entry name" value="POD-like_MBL-fold"/>
</dbReference>
<reference evidence="2" key="1">
    <citation type="journal article" date="2022" name="bioRxiv">
        <title>Thiovibrio frasassiensisgen. nov., sp. nov., an autotrophic, elemental sulfur disproportionating bacterium isolated from sulfidic karst sediment, and proposal of Thiovibrionaceae fam. nov.</title>
        <authorList>
            <person name="Aronson H."/>
            <person name="Thomas C."/>
            <person name="Bhattacharyya M."/>
            <person name="Eckstein S."/>
            <person name="Jensen S."/>
            <person name="Barco R."/>
            <person name="Macalady J."/>
            <person name="Amend J."/>
        </authorList>
    </citation>
    <scope>NUCLEOTIDE SEQUENCE</scope>
    <source>
        <strain evidence="2">RS19-109</strain>
    </source>
</reference>
<dbReference type="PROSITE" id="PS50206">
    <property type="entry name" value="RHODANESE_3"/>
    <property type="match status" value="1"/>
</dbReference>
<gene>
    <name evidence="2" type="ORF">OLX77_03975</name>
</gene>
<dbReference type="SUPFAM" id="SSF56281">
    <property type="entry name" value="Metallo-hydrolase/oxidoreductase"/>
    <property type="match status" value="1"/>
</dbReference>
<sequence>MDASTPFLYTANDLFGWISTKPDFILLDVRNEKDFANWSVEGPEFFPYLNIPYFNFMEDVQGSLDRIPKGEKVRIVCAKEGSAKYVADLLCQNGFGDVGYLQQGIVSWGNALVPKKVTPEGHPYTLYQFIRPGKASCSYLLIYKNEAMVFDPSRNIEAYKSLAAQHGSKIIASFETHRQADYISGTPQFAEEAGCSAMVNSLDFEGAVFPCKPVAHGDTFTLGGDGPTVQALHTPGHTMGSTCYFIDNAYLLSGDTVFINTAGRPDLGGKWEEWARELYLSLMLRLRSLSDEVLVLPGHYTNWSEANPCTQIFAIKLGQLRESVIAFRLPNEKKFAEFIQDNMRPQPGVYAEIRRVNGGWLKVSQAEADTMDLGKNECGASNYGKVGVSAEVQRCAI</sequence>
<feature type="domain" description="Rhodanese" evidence="1">
    <location>
        <begin position="20"/>
        <end position="114"/>
    </location>
</feature>
<dbReference type="GO" id="GO:0050313">
    <property type="term" value="F:sulfur dioxygenase activity"/>
    <property type="evidence" value="ECO:0007669"/>
    <property type="project" value="InterPro"/>
</dbReference>
<dbReference type="Proteomes" id="UP001154240">
    <property type="component" value="Unassembled WGS sequence"/>
</dbReference>
<proteinExistence type="predicted"/>
<dbReference type="CDD" id="cd07724">
    <property type="entry name" value="POD-like_MBL-fold"/>
    <property type="match status" value="1"/>
</dbReference>
<dbReference type="PANTHER" id="PTHR43084">
    <property type="entry name" value="PERSULFIDE DIOXYGENASE ETHE1"/>
    <property type="match status" value="1"/>
</dbReference>
<dbReference type="Pfam" id="PF00753">
    <property type="entry name" value="Lactamase_B"/>
    <property type="match status" value="1"/>
</dbReference>
<dbReference type="SMART" id="SM00450">
    <property type="entry name" value="RHOD"/>
    <property type="match status" value="1"/>
</dbReference>
<dbReference type="RefSeq" id="WP_307632291.1">
    <property type="nucleotide sequence ID" value="NZ_JAPHEH010000001.1"/>
</dbReference>
<dbReference type="InterPro" id="IPR036866">
    <property type="entry name" value="RibonucZ/Hydroxyglut_hydro"/>
</dbReference>
<dbReference type="InterPro" id="IPR001763">
    <property type="entry name" value="Rhodanese-like_dom"/>
</dbReference>
<dbReference type="SMART" id="SM00849">
    <property type="entry name" value="Lactamase_B"/>
    <property type="match status" value="1"/>
</dbReference>
<accession>A0A9X4MEN6</accession>
<dbReference type="InterPro" id="IPR001279">
    <property type="entry name" value="Metallo-B-lactamas"/>
</dbReference>
<organism evidence="2 3">
    <name type="scientific">Thiovibrio frasassiensis</name>
    <dbReference type="NCBI Taxonomy" id="2984131"/>
    <lineage>
        <taxon>Bacteria</taxon>
        <taxon>Pseudomonadati</taxon>
        <taxon>Thermodesulfobacteriota</taxon>
        <taxon>Desulfobulbia</taxon>
        <taxon>Desulfobulbales</taxon>
        <taxon>Thiovibrionaceae</taxon>
        <taxon>Thiovibrio</taxon>
    </lineage>
</organism>
<dbReference type="Gene3D" id="3.60.15.10">
    <property type="entry name" value="Ribonuclease Z/Hydroxyacylglutathione hydrolase-like"/>
    <property type="match status" value="1"/>
</dbReference>
<evidence type="ECO:0000313" key="2">
    <source>
        <dbReference type="EMBL" id="MDG4475317.1"/>
    </source>
</evidence>
<dbReference type="GO" id="GO:0070813">
    <property type="term" value="P:hydrogen sulfide metabolic process"/>
    <property type="evidence" value="ECO:0007669"/>
    <property type="project" value="TreeGrafter"/>
</dbReference>
<dbReference type="Gene3D" id="3.40.250.10">
    <property type="entry name" value="Rhodanese-like domain"/>
    <property type="match status" value="1"/>
</dbReference>
<comment type="caution">
    <text evidence="2">The sequence shown here is derived from an EMBL/GenBank/DDBJ whole genome shotgun (WGS) entry which is preliminary data.</text>
</comment>
<dbReference type="Pfam" id="PF00581">
    <property type="entry name" value="Rhodanese"/>
    <property type="match status" value="1"/>
</dbReference>
<reference evidence="2" key="2">
    <citation type="submission" date="2022-10" db="EMBL/GenBank/DDBJ databases">
        <authorList>
            <person name="Aronson H.S."/>
        </authorList>
    </citation>
    <scope>NUCLEOTIDE SEQUENCE</scope>
    <source>
        <strain evidence="2">RS19-109</strain>
    </source>
</reference>
<dbReference type="AlphaFoldDB" id="A0A9X4MEN6"/>
<dbReference type="SUPFAM" id="SSF52821">
    <property type="entry name" value="Rhodanese/Cell cycle control phosphatase"/>
    <property type="match status" value="1"/>
</dbReference>
<protein>
    <submittedName>
        <fullName evidence="2">MBL fold metallo-hydrolase</fullName>
    </submittedName>
</protein>
<dbReference type="InterPro" id="IPR051682">
    <property type="entry name" value="Mito_Persulfide_Diox"/>
</dbReference>
<keyword evidence="3" id="KW-1185">Reference proteome</keyword>
<dbReference type="PANTHER" id="PTHR43084:SF7">
    <property type="entry name" value="BETA-LACTAMASE DOMAIN PROTEIN"/>
    <property type="match status" value="1"/>
</dbReference>